<reference evidence="13" key="1">
    <citation type="submission" date="2022-07" db="EMBL/GenBank/DDBJ databases">
        <title>Pseudosulfitobacter sp. strain AP-MA-4, whole genome sequence.</title>
        <authorList>
            <person name="Jiang Y."/>
        </authorList>
    </citation>
    <scope>NUCLEOTIDE SEQUENCE</scope>
    <source>
        <strain evidence="13">AP-MA-4</strain>
    </source>
</reference>
<accession>A0ABT1Z529</accession>
<comment type="caution">
    <text evidence="13">The sequence shown here is derived from an EMBL/GenBank/DDBJ whole genome shotgun (WGS) entry which is preliminary data.</text>
</comment>
<evidence type="ECO:0000256" key="5">
    <source>
        <dbReference type="ARBA" id="ARBA00022679"/>
    </source>
</evidence>
<keyword evidence="13" id="KW-0547">Nucleotide-binding</keyword>
<dbReference type="InterPro" id="IPR042240">
    <property type="entry name" value="CHASE_sf"/>
</dbReference>
<feature type="domain" description="Histidine kinase" evidence="11">
    <location>
        <begin position="434"/>
        <end position="676"/>
    </location>
</feature>
<feature type="transmembrane region" description="Helical" evidence="10">
    <location>
        <begin position="13"/>
        <end position="35"/>
    </location>
</feature>
<evidence type="ECO:0000256" key="10">
    <source>
        <dbReference type="SAM" id="Phobius"/>
    </source>
</evidence>
<evidence type="ECO:0000313" key="14">
    <source>
        <dbReference type="Proteomes" id="UP001165396"/>
    </source>
</evidence>
<dbReference type="PANTHER" id="PTHR43047">
    <property type="entry name" value="TWO-COMPONENT HISTIDINE PROTEIN KINASE"/>
    <property type="match status" value="1"/>
</dbReference>
<dbReference type="EMBL" id="JANKJG010000020">
    <property type="protein sequence ID" value="MCR8828247.1"/>
    <property type="molecule type" value="Genomic_DNA"/>
</dbReference>
<keyword evidence="13" id="KW-0067">ATP-binding</keyword>
<dbReference type="CDD" id="cd16922">
    <property type="entry name" value="HATPase_EvgS-ArcB-TorS-like"/>
    <property type="match status" value="1"/>
</dbReference>
<dbReference type="InterPro" id="IPR003594">
    <property type="entry name" value="HATPase_dom"/>
</dbReference>
<protein>
    <recommendedName>
        <fullName evidence="3">histidine kinase</fullName>
        <ecNumber evidence="3">2.7.13.3</ecNumber>
    </recommendedName>
</protein>
<dbReference type="EC" id="2.7.13.3" evidence="3"/>
<dbReference type="InterPro" id="IPR003661">
    <property type="entry name" value="HisK_dim/P_dom"/>
</dbReference>
<evidence type="ECO:0000259" key="12">
    <source>
        <dbReference type="PROSITE" id="PS50839"/>
    </source>
</evidence>
<dbReference type="InterPro" id="IPR004358">
    <property type="entry name" value="Sig_transdc_His_kin-like_C"/>
</dbReference>
<dbReference type="InterPro" id="IPR006189">
    <property type="entry name" value="CHASE_dom"/>
</dbReference>
<dbReference type="PRINTS" id="PR00344">
    <property type="entry name" value="BCTRLSENSOR"/>
</dbReference>
<keyword evidence="4" id="KW-0597">Phosphoprotein</keyword>
<evidence type="ECO:0000256" key="3">
    <source>
        <dbReference type="ARBA" id="ARBA00012438"/>
    </source>
</evidence>
<evidence type="ECO:0000256" key="2">
    <source>
        <dbReference type="ARBA" id="ARBA00004370"/>
    </source>
</evidence>
<dbReference type="RefSeq" id="WP_258296018.1">
    <property type="nucleotide sequence ID" value="NZ_JANKJG010000020.1"/>
</dbReference>
<dbReference type="GO" id="GO:0005524">
    <property type="term" value="F:ATP binding"/>
    <property type="evidence" value="ECO:0007669"/>
    <property type="project" value="UniProtKB-KW"/>
</dbReference>
<evidence type="ECO:0000256" key="4">
    <source>
        <dbReference type="ARBA" id="ARBA00022553"/>
    </source>
</evidence>
<keyword evidence="8 10" id="KW-1133">Transmembrane helix</keyword>
<evidence type="ECO:0000256" key="8">
    <source>
        <dbReference type="ARBA" id="ARBA00022989"/>
    </source>
</evidence>
<keyword evidence="5" id="KW-0808">Transferase</keyword>
<dbReference type="Pfam" id="PF00512">
    <property type="entry name" value="HisKA"/>
    <property type="match status" value="1"/>
</dbReference>
<dbReference type="PROSITE" id="PS50109">
    <property type="entry name" value="HIS_KIN"/>
    <property type="match status" value="1"/>
</dbReference>
<feature type="transmembrane region" description="Helical" evidence="10">
    <location>
        <begin position="267"/>
        <end position="286"/>
    </location>
</feature>
<dbReference type="SUPFAM" id="SSF55874">
    <property type="entry name" value="ATPase domain of HSP90 chaperone/DNA topoisomerase II/histidine kinase"/>
    <property type="match status" value="1"/>
</dbReference>
<evidence type="ECO:0000256" key="1">
    <source>
        <dbReference type="ARBA" id="ARBA00000085"/>
    </source>
</evidence>
<dbReference type="InterPro" id="IPR036097">
    <property type="entry name" value="HisK_dim/P_sf"/>
</dbReference>
<keyword evidence="9 10" id="KW-0472">Membrane</keyword>
<organism evidence="13 14">
    <name type="scientific">Pseudosulfitobacter koreensis</name>
    <dbReference type="NCBI Taxonomy" id="2968472"/>
    <lineage>
        <taxon>Bacteria</taxon>
        <taxon>Pseudomonadati</taxon>
        <taxon>Pseudomonadota</taxon>
        <taxon>Alphaproteobacteria</taxon>
        <taxon>Rhodobacterales</taxon>
        <taxon>Roseobacteraceae</taxon>
        <taxon>Pseudosulfitobacter</taxon>
    </lineage>
</organism>
<sequence>MFQTFRDYLASKAYVLLTSIVLGSVGGIGYSVIALDRDNHLAAVRHDLEQGLHAATDQIQLRFFEAVLVAKHIESILMVSQEFNETQIERVVADLRNHNPGVLAVALAPGLEVTHSFPTTGNRKTLGLKYWQVPEQMASVAQAYRRQSPVVDGPVPLVQGGTGYIMRYPVFLSDPDRTTKSFWGVISIVVAADGLLSAQRHDFSDTDKYMFSLKEVSTVTTPASPQADDELFDHKPVITEFNMLGSRWQAAALPKNGWSAYSPQSPYLLGFVLFLGAILLGVLWLVRSLATKKENARALLAEAIGCIDEGFIAFDDRERLMLVNQKYLDYHPEIAPLIAPGVTMTELLTQWEKRNPDASTVRDRSTWIAERLERFRNPGVSFLEPASDDRWVKVTEAKTPHGYTVGISTDVTAEKRAREAAEAADREKTEFLNNVSHELRTPLTVISGRAAFLRNSEQLPQSRRLNMALAADASPDQETATAIGAYQRFVSEQGGGIVDSAQHMLRLVEDLLDWTKVARGQIQLDLSVVPVAEIVGAVVADLGPDAQAKGLELTSAIDSRASVSADRIRLKQILYNLISNAIKFTEKGQIHVSVTQEKGRIVFSVADTGCGISAENQKRVFQRFQQVDGSMSRKNGGLGLGLAIAEQLATLHGGTLSLESTLGEGSVFRLSLVQEENARAA</sequence>
<dbReference type="CDD" id="cd00082">
    <property type="entry name" value="HisKA"/>
    <property type="match status" value="1"/>
</dbReference>
<name>A0ABT1Z529_9RHOB</name>
<keyword evidence="14" id="KW-1185">Reference proteome</keyword>
<dbReference type="Pfam" id="PF12860">
    <property type="entry name" value="PAS_7"/>
    <property type="match status" value="1"/>
</dbReference>
<dbReference type="Pfam" id="PF02518">
    <property type="entry name" value="HATPase_c"/>
    <property type="match status" value="1"/>
</dbReference>
<dbReference type="InterPro" id="IPR005467">
    <property type="entry name" value="His_kinase_dom"/>
</dbReference>
<dbReference type="SMART" id="SM01079">
    <property type="entry name" value="CHASE"/>
    <property type="match status" value="1"/>
</dbReference>
<dbReference type="InterPro" id="IPR036890">
    <property type="entry name" value="HATPase_C_sf"/>
</dbReference>
<dbReference type="PROSITE" id="PS50839">
    <property type="entry name" value="CHASE"/>
    <property type="match status" value="1"/>
</dbReference>
<evidence type="ECO:0000313" key="13">
    <source>
        <dbReference type="EMBL" id="MCR8828247.1"/>
    </source>
</evidence>
<evidence type="ECO:0000259" key="11">
    <source>
        <dbReference type="PROSITE" id="PS50109"/>
    </source>
</evidence>
<dbReference type="Gene3D" id="1.10.287.130">
    <property type="match status" value="1"/>
</dbReference>
<proteinExistence type="predicted"/>
<comment type="subcellular location">
    <subcellularLocation>
        <location evidence="2">Membrane</location>
    </subcellularLocation>
</comment>
<dbReference type="Gene3D" id="3.30.450.350">
    <property type="entry name" value="CHASE domain"/>
    <property type="match status" value="1"/>
</dbReference>
<dbReference type="Proteomes" id="UP001165396">
    <property type="component" value="Unassembled WGS sequence"/>
</dbReference>
<evidence type="ECO:0000256" key="6">
    <source>
        <dbReference type="ARBA" id="ARBA00022692"/>
    </source>
</evidence>
<dbReference type="Gene3D" id="3.30.565.10">
    <property type="entry name" value="Histidine kinase-like ATPase, C-terminal domain"/>
    <property type="match status" value="1"/>
</dbReference>
<keyword evidence="7" id="KW-0418">Kinase</keyword>
<gene>
    <name evidence="13" type="ORF">NTA49_17040</name>
</gene>
<evidence type="ECO:0000256" key="9">
    <source>
        <dbReference type="ARBA" id="ARBA00023136"/>
    </source>
</evidence>
<feature type="domain" description="CHASE" evidence="12">
    <location>
        <begin position="113"/>
        <end position="205"/>
    </location>
</feature>
<comment type="catalytic activity">
    <reaction evidence="1">
        <text>ATP + protein L-histidine = ADP + protein N-phospho-L-histidine.</text>
        <dbReference type="EC" id="2.7.13.3"/>
    </reaction>
</comment>
<evidence type="ECO:0000256" key="7">
    <source>
        <dbReference type="ARBA" id="ARBA00022777"/>
    </source>
</evidence>
<dbReference type="Pfam" id="PF03924">
    <property type="entry name" value="CHASE"/>
    <property type="match status" value="1"/>
</dbReference>
<dbReference type="SUPFAM" id="SSF47384">
    <property type="entry name" value="Homodimeric domain of signal transducing histidine kinase"/>
    <property type="match status" value="1"/>
</dbReference>
<keyword evidence="6 10" id="KW-0812">Transmembrane</keyword>
<dbReference type="SMART" id="SM00387">
    <property type="entry name" value="HATPase_c"/>
    <property type="match status" value="1"/>
</dbReference>
<dbReference type="SMART" id="SM00388">
    <property type="entry name" value="HisKA"/>
    <property type="match status" value="1"/>
</dbReference>